<feature type="domain" description="DUF7682" evidence="2">
    <location>
        <begin position="75"/>
        <end position="94"/>
    </location>
</feature>
<protein>
    <recommendedName>
        <fullName evidence="2">DUF7682 domain-containing protein</fullName>
    </recommendedName>
</protein>
<evidence type="ECO:0000313" key="3">
    <source>
        <dbReference type="EMBL" id="HEB13403.1"/>
    </source>
</evidence>
<sequence length="167" mass="18805">MRATIVCRKTILVPVIPELENVKSKTDREDMKAMLDVEGNAPNSNGYVSMDITAWRLSGKYYWPLNKEEGGTVRRRKIFPCDHTGFGDYCHRCKPNTPRDKKEALAGKYGSKVQRKEESKPGKEVKKNGKEKVKATVKAKVKGEKKQQVKRKGVRGKTGPQKSNNVG</sequence>
<dbReference type="Pfam" id="PF24730">
    <property type="entry name" value="DUF7682"/>
    <property type="match status" value="1"/>
</dbReference>
<dbReference type="Proteomes" id="UP000885695">
    <property type="component" value="Unassembled WGS sequence"/>
</dbReference>
<dbReference type="EMBL" id="DRHL01000014">
    <property type="protein sequence ID" value="HEB13403.1"/>
    <property type="molecule type" value="Genomic_DNA"/>
</dbReference>
<proteinExistence type="predicted"/>
<gene>
    <name evidence="3" type="ORF">ENI13_00300</name>
</gene>
<evidence type="ECO:0000259" key="2">
    <source>
        <dbReference type="Pfam" id="PF24730"/>
    </source>
</evidence>
<accession>A0A7C1NM78</accession>
<feature type="region of interest" description="Disordered" evidence="1">
    <location>
        <begin position="92"/>
        <end position="167"/>
    </location>
</feature>
<dbReference type="InterPro" id="IPR056099">
    <property type="entry name" value="DUF7682"/>
</dbReference>
<comment type="caution">
    <text evidence="3">The sequence shown here is derived from an EMBL/GenBank/DDBJ whole genome shotgun (WGS) entry which is preliminary data.</text>
</comment>
<name>A0A7C1NM78_UNCC3</name>
<dbReference type="AlphaFoldDB" id="A0A7C1NM78"/>
<feature type="compositionally biased region" description="Basic and acidic residues" evidence="1">
    <location>
        <begin position="114"/>
        <end position="134"/>
    </location>
</feature>
<reference evidence="3" key="1">
    <citation type="journal article" date="2020" name="mSystems">
        <title>Genome- and Community-Level Interaction Insights into Carbon Utilization and Element Cycling Functions of Hydrothermarchaeota in Hydrothermal Sediment.</title>
        <authorList>
            <person name="Zhou Z."/>
            <person name="Liu Y."/>
            <person name="Xu W."/>
            <person name="Pan J."/>
            <person name="Luo Z.H."/>
            <person name="Li M."/>
        </authorList>
    </citation>
    <scope>NUCLEOTIDE SEQUENCE [LARGE SCALE GENOMIC DNA]</scope>
    <source>
        <strain evidence="3">HyVt-369</strain>
    </source>
</reference>
<evidence type="ECO:0000256" key="1">
    <source>
        <dbReference type="SAM" id="MobiDB-lite"/>
    </source>
</evidence>
<organism evidence="3">
    <name type="scientific">candidate division CPR3 bacterium</name>
    <dbReference type="NCBI Taxonomy" id="2268181"/>
    <lineage>
        <taxon>Bacteria</taxon>
        <taxon>Bacteria division CPR3</taxon>
    </lineage>
</organism>